<dbReference type="GO" id="GO:0042742">
    <property type="term" value="P:defense response to bacterium"/>
    <property type="evidence" value="ECO:0007669"/>
    <property type="project" value="UniProtKB-KW"/>
</dbReference>
<keyword evidence="14" id="KW-1185">Reference proteome</keyword>
<dbReference type="GO" id="GO:0016052">
    <property type="term" value="P:carbohydrate catabolic process"/>
    <property type="evidence" value="ECO:0007669"/>
    <property type="project" value="TreeGrafter"/>
</dbReference>
<dbReference type="InterPro" id="IPR018077">
    <property type="entry name" value="Glyco_hydro_fam25_subgr"/>
</dbReference>
<dbReference type="PANTHER" id="PTHR34135">
    <property type="entry name" value="LYSOZYME"/>
    <property type="match status" value="1"/>
</dbReference>
<evidence type="ECO:0000256" key="8">
    <source>
        <dbReference type="ARBA" id="ARBA00023157"/>
    </source>
</evidence>
<evidence type="ECO:0000256" key="10">
    <source>
        <dbReference type="ARBA" id="ARBA00055588"/>
    </source>
</evidence>
<comment type="similarity">
    <text evidence="3 11">Belongs to the glycosyl hydrolase 25 family.</text>
</comment>
<dbReference type="GO" id="GO:0031640">
    <property type="term" value="P:killing of cells of another organism"/>
    <property type="evidence" value="ECO:0007669"/>
    <property type="project" value="UniProtKB-KW"/>
</dbReference>
<evidence type="ECO:0000256" key="6">
    <source>
        <dbReference type="ARBA" id="ARBA00022638"/>
    </source>
</evidence>
<dbReference type="GO" id="GO:0005576">
    <property type="term" value="C:extracellular region"/>
    <property type="evidence" value="ECO:0007669"/>
    <property type="project" value="UniProtKB-SubCell"/>
</dbReference>
<keyword evidence="8" id="KW-1015">Disulfide bond</keyword>
<comment type="catalytic activity">
    <reaction evidence="1 11">
        <text>Hydrolysis of (1-&gt;4)-beta-linkages between N-acetylmuramic acid and N-acetyl-D-glucosamine residues in a peptidoglycan and between N-acetyl-D-glucosamine residues in chitodextrins.</text>
        <dbReference type="EC" id="3.2.1.17"/>
    </reaction>
</comment>
<keyword evidence="4" id="KW-0964">Secreted</keyword>
<dbReference type="GO" id="GO:0009253">
    <property type="term" value="P:peptidoglycan catabolic process"/>
    <property type="evidence" value="ECO:0007669"/>
    <property type="project" value="InterPro"/>
</dbReference>
<accession>A0A9W9LCH4</accession>
<keyword evidence="9 11" id="KW-0326">Glycosidase</keyword>
<comment type="function">
    <text evidence="10">This enzyme has both lysozyme (acetylmuramidase) and diacetylmuramidase activities.</text>
</comment>
<dbReference type="PANTHER" id="PTHR34135:SF2">
    <property type="entry name" value="LYSOZYME"/>
    <property type="match status" value="1"/>
</dbReference>
<dbReference type="PROSITE" id="PS00953">
    <property type="entry name" value="GLYCOSYL_HYDROL_F25_1"/>
    <property type="match status" value="1"/>
</dbReference>
<dbReference type="GO" id="GO:0003796">
    <property type="term" value="F:lysozyme activity"/>
    <property type="evidence" value="ECO:0007669"/>
    <property type="project" value="UniProtKB-EC"/>
</dbReference>
<evidence type="ECO:0000256" key="4">
    <source>
        <dbReference type="ARBA" id="ARBA00022525"/>
    </source>
</evidence>
<organism evidence="13 14">
    <name type="scientific">Penicillium atrosanguineum</name>
    <dbReference type="NCBI Taxonomy" id="1132637"/>
    <lineage>
        <taxon>Eukaryota</taxon>
        <taxon>Fungi</taxon>
        <taxon>Dikarya</taxon>
        <taxon>Ascomycota</taxon>
        <taxon>Pezizomycotina</taxon>
        <taxon>Eurotiomycetes</taxon>
        <taxon>Eurotiomycetidae</taxon>
        <taxon>Eurotiales</taxon>
        <taxon>Aspergillaceae</taxon>
        <taxon>Penicillium</taxon>
    </lineage>
</organism>
<keyword evidence="12" id="KW-0732">Signal</keyword>
<dbReference type="PROSITE" id="PS51904">
    <property type="entry name" value="GLYCOSYL_HYDROL_F25_2"/>
    <property type="match status" value="1"/>
</dbReference>
<dbReference type="GO" id="GO:0016998">
    <property type="term" value="P:cell wall macromolecule catabolic process"/>
    <property type="evidence" value="ECO:0007669"/>
    <property type="project" value="InterPro"/>
</dbReference>
<evidence type="ECO:0000313" key="14">
    <source>
        <dbReference type="Proteomes" id="UP001147746"/>
    </source>
</evidence>
<keyword evidence="6" id="KW-0081">Bacteriolytic enzyme</keyword>
<comment type="caution">
    <text evidence="13">The sequence shown here is derived from an EMBL/GenBank/DDBJ whole genome shotgun (WGS) entry which is preliminary data.</text>
</comment>
<dbReference type="CDD" id="cd06412">
    <property type="entry name" value="GH25_CH-type"/>
    <property type="match status" value="1"/>
</dbReference>
<feature type="signal peptide" evidence="12">
    <location>
        <begin position="1"/>
        <end position="17"/>
    </location>
</feature>
<evidence type="ECO:0000256" key="11">
    <source>
        <dbReference type="RuleBase" id="RU361176"/>
    </source>
</evidence>
<feature type="chain" id="PRO_5041115667" description="Lysozyme" evidence="12">
    <location>
        <begin position="18"/>
        <end position="233"/>
    </location>
</feature>
<evidence type="ECO:0000256" key="5">
    <source>
        <dbReference type="ARBA" id="ARBA00022529"/>
    </source>
</evidence>
<protein>
    <recommendedName>
        <fullName evidence="11">Lysozyme</fullName>
        <ecNumber evidence="11">3.2.1.17</ecNumber>
    </recommendedName>
</protein>
<dbReference type="Pfam" id="PF01183">
    <property type="entry name" value="Glyco_hydro_25"/>
    <property type="match status" value="1"/>
</dbReference>
<dbReference type="InterPro" id="IPR017853">
    <property type="entry name" value="GH"/>
</dbReference>
<dbReference type="EC" id="3.2.1.17" evidence="11"/>
<proteinExistence type="inferred from homology"/>
<dbReference type="InterPro" id="IPR002053">
    <property type="entry name" value="Glyco_hydro_25"/>
</dbReference>
<reference evidence="13" key="2">
    <citation type="journal article" date="2023" name="IMA Fungus">
        <title>Comparative genomic study of the Penicillium genus elucidates a diverse pangenome and 15 lateral gene transfer events.</title>
        <authorList>
            <person name="Petersen C."/>
            <person name="Sorensen T."/>
            <person name="Nielsen M.R."/>
            <person name="Sondergaard T.E."/>
            <person name="Sorensen J.L."/>
            <person name="Fitzpatrick D.A."/>
            <person name="Frisvad J.C."/>
            <person name="Nielsen K.L."/>
        </authorList>
    </citation>
    <scope>NUCLEOTIDE SEQUENCE</scope>
    <source>
        <strain evidence="13">IBT 21472</strain>
    </source>
</reference>
<keyword evidence="5" id="KW-0929">Antimicrobial</keyword>
<evidence type="ECO:0000313" key="13">
    <source>
        <dbReference type="EMBL" id="KAJ5325091.1"/>
    </source>
</evidence>
<evidence type="ECO:0000256" key="12">
    <source>
        <dbReference type="SAM" id="SignalP"/>
    </source>
</evidence>
<name>A0A9W9LCH4_9EURO</name>
<gene>
    <name evidence="13" type="ORF">N7476_003691</name>
</gene>
<keyword evidence="7 11" id="KW-0378">Hydrolase</keyword>
<evidence type="ECO:0000256" key="1">
    <source>
        <dbReference type="ARBA" id="ARBA00000632"/>
    </source>
</evidence>
<evidence type="ECO:0000256" key="2">
    <source>
        <dbReference type="ARBA" id="ARBA00004613"/>
    </source>
</evidence>
<comment type="subcellular location">
    <subcellularLocation>
        <location evidence="2">Secreted</location>
    </subcellularLocation>
</comment>
<dbReference type="EMBL" id="JAPZBO010000002">
    <property type="protein sequence ID" value="KAJ5325091.1"/>
    <property type="molecule type" value="Genomic_DNA"/>
</dbReference>
<reference evidence="13" key="1">
    <citation type="submission" date="2022-12" db="EMBL/GenBank/DDBJ databases">
        <authorList>
            <person name="Petersen C."/>
        </authorList>
    </citation>
    <scope>NUCLEOTIDE SEQUENCE</scope>
    <source>
        <strain evidence="13">IBT 21472</strain>
    </source>
</reference>
<evidence type="ECO:0000256" key="7">
    <source>
        <dbReference type="ARBA" id="ARBA00022801"/>
    </source>
</evidence>
<dbReference type="OrthoDB" id="6590422at2759"/>
<sequence>MKTTALSLLLTAGAASASPLESRASGVQGFDISSYQGTVDFSGAYNAGARFVMIKATEGTSYVDSSFSSHYDGATDAGLIRGGYHFAHPDSGSGATQAEYFLAHGGGWTKDGQTLPGMLDIEYNPSGSTCYGLSESAMVSWVKDFGETYNSKTGRYPMIYTTADWWNTCTGGSTTFIADYPLVLAQYASAISTIPGGWAYQSFWQNSDSYSYGGDSDLWNGSEENLKIFANGS</sequence>
<dbReference type="AlphaFoldDB" id="A0A9W9LCH4"/>
<dbReference type="SMART" id="SM00641">
    <property type="entry name" value="Glyco_25"/>
    <property type="match status" value="1"/>
</dbReference>
<dbReference type="SUPFAM" id="SSF51445">
    <property type="entry name" value="(Trans)glycosidases"/>
    <property type="match status" value="1"/>
</dbReference>
<dbReference type="Gene3D" id="3.20.20.80">
    <property type="entry name" value="Glycosidases"/>
    <property type="match status" value="1"/>
</dbReference>
<evidence type="ECO:0000256" key="3">
    <source>
        <dbReference type="ARBA" id="ARBA00010646"/>
    </source>
</evidence>
<evidence type="ECO:0000256" key="9">
    <source>
        <dbReference type="ARBA" id="ARBA00023295"/>
    </source>
</evidence>
<dbReference type="InterPro" id="IPR008270">
    <property type="entry name" value="Glyco_hydro_25_AS"/>
</dbReference>
<dbReference type="FunFam" id="3.20.20.80:FF:000060">
    <property type="entry name" value="Lysozyme M1"/>
    <property type="match status" value="1"/>
</dbReference>
<dbReference type="Proteomes" id="UP001147746">
    <property type="component" value="Unassembled WGS sequence"/>
</dbReference>